<sequence>MSPVAPNVVAAFLLHRCRPSLLPPIAPHRLVAACHSSLLSLLPPYLRIQRYRFFSLVAPPLPLFPAVVASSLPTNPALSFLLPPALAQPLPRQTPLLSRCRSPRRTPLPPSSFPLRDQRLQSAATPAAITLYSSSVQPCKPPLASPLLPLLPTACRHCQPSMTTAALFLPPLPATALIAPSALLPADPALSFLLPPTLSSCPYPTSASTVAAAPFIIFILQPPSLTAYCCHLAKLQQPSCRGWLEPPGLHRSLDLFEIKKGQRIRCGRSGWYHRKMQRGIVHWMKRVAAALKRWWQGRQSAAAGDGEGCSRGASLSDGGDGLWWRVKKVDYNSSRKQRSDNVGSRECSGSGGRERCGSGRGHGLQEIGSGEEEEPSTSFTTNKAEERHGGSRQRRLRIAVGGEPLLLRLRLRREIENNVVDFC</sequence>
<gene>
    <name evidence="2" type="ORF">B296_00039498</name>
</gene>
<accession>A0A426Y7P2</accession>
<reference evidence="2 3" key="1">
    <citation type="journal article" date="2014" name="Agronomy (Basel)">
        <title>A Draft Genome Sequence for Ensete ventricosum, the Drought-Tolerant Tree Against Hunger.</title>
        <authorList>
            <person name="Harrison J."/>
            <person name="Moore K.A."/>
            <person name="Paszkiewicz K."/>
            <person name="Jones T."/>
            <person name="Grant M."/>
            <person name="Ambacheew D."/>
            <person name="Muzemil S."/>
            <person name="Studholme D.J."/>
        </authorList>
    </citation>
    <scope>NUCLEOTIDE SEQUENCE [LARGE SCALE GENOMIC DNA]</scope>
</reference>
<evidence type="ECO:0000313" key="2">
    <source>
        <dbReference type="EMBL" id="RRT47738.1"/>
    </source>
</evidence>
<name>A0A426Y7P2_ENSVE</name>
<evidence type="ECO:0000256" key="1">
    <source>
        <dbReference type="SAM" id="MobiDB-lite"/>
    </source>
</evidence>
<dbReference type="Proteomes" id="UP000287651">
    <property type="component" value="Unassembled WGS sequence"/>
</dbReference>
<dbReference type="AlphaFoldDB" id="A0A426Y7P2"/>
<protein>
    <submittedName>
        <fullName evidence="2">Uncharacterized protein</fullName>
    </submittedName>
</protein>
<comment type="caution">
    <text evidence="2">The sequence shown here is derived from an EMBL/GenBank/DDBJ whole genome shotgun (WGS) entry which is preliminary data.</text>
</comment>
<dbReference type="EMBL" id="AMZH03014380">
    <property type="protein sequence ID" value="RRT47738.1"/>
    <property type="molecule type" value="Genomic_DNA"/>
</dbReference>
<proteinExistence type="predicted"/>
<evidence type="ECO:0000313" key="3">
    <source>
        <dbReference type="Proteomes" id="UP000287651"/>
    </source>
</evidence>
<feature type="region of interest" description="Disordered" evidence="1">
    <location>
        <begin position="335"/>
        <end position="395"/>
    </location>
</feature>
<organism evidence="2 3">
    <name type="scientific">Ensete ventricosum</name>
    <name type="common">Abyssinian banana</name>
    <name type="synonym">Musa ensete</name>
    <dbReference type="NCBI Taxonomy" id="4639"/>
    <lineage>
        <taxon>Eukaryota</taxon>
        <taxon>Viridiplantae</taxon>
        <taxon>Streptophyta</taxon>
        <taxon>Embryophyta</taxon>
        <taxon>Tracheophyta</taxon>
        <taxon>Spermatophyta</taxon>
        <taxon>Magnoliopsida</taxon>
        <taxon>Liliopsida</taxon>
        <taxon>Zingiberales</taxon>
        <taxon>Musaceae</taxon>
        <taxon>Ensete</taxon>
    </lineage>
</organism>